<keyword evidence="2" id="KW-1185">Reference proteome</keyword>
<dbReference type="InParanoid" id="A0A2R2MS74"/>
<dbReference type="InterPro" id="IPR027417">
    <property type="entry name" value="P-loop_NTPase"/>
</dbReference>
<sequence>MSKDLTTGGHLFKKYPGRIMRILYEDMADYPVETAQKIHTFLGKELPKNVLDWVLENTAAGVNDTELFETTRANSSETAHAWELSIPTDMAFKIDEICYDVIEELGYEKFPDILNRVKDRRTSETEMLMDDIKPTTPKPPFSLDSARLEIGAPGDLNIAQIEKVLFDAKALISDRKATYLHDEQTTEHPFEVEGNHENHPTDDHHGHDVTDDPSLFGVNNAGDGLNWKDGHLGSPEGIEGYGSAEDNWEEMDDEINTEIDTDLEKIYPQKDVIDDDDKHLFNKLMSDWNEEEFLKEIDDWENGQPLEMNVPDSQKGLVDGDYEDILIKFKQKLRRL</sequence>
<dbReference type="Pfam" id="PF00685">
    <property type="entry name" value="Sulfotransfer_1"/>
    <property type="match status" value="1"/>
</dbReference>
<evidence type="ECO:0000259" key="1">
    <source>
        <dbReference type="Pfam" id="PF00685"/>
    </source>
</evidence>
<dbReference type="GO" id="GO:0006790">
    <property type="term" value="P:sulfur compound metabolic process"/>
    <property type="evidence" value="ECO:0007669"/>
    <property type="project" value="TreeGrafter"/>
</dbReference>
<dbReference type="GO" id="GO:0001517">
    <property type="term" value="F:N-acetylglucosamine 6-O-sulfotransferase activity"/>
    <property type="evidence" value="ECO:0007669"/>
    <property type="project" value="TreeGrafter"/>
</dbReference>
<dbReference type="GO" id="GO:0006044">
    <property type="term" value="P:N-acetylglucosamine metabolic process"/>
    <property type="evidence" value="ECO:0007669"/>
    <property type="project" value="TreeGrafter"/>
</dbReference>
<dbReference type="KEGG" id="lak:112042579"/>
<name>A0A2R2MS74_LINAN</name>
<accession>A0A2R2MS74</accession>
<dbReference type="PANTHER" id="PTHR10704">
    <property type="entry name" value="CARBOHYDRATE SULFOTRANSFERASE"/>
    <property type="match status" value="1"/>
</dbReference>
<organism evidence="2 3">
    <name type="scientific">Lingula anatina</name>
    <name type="common">Brachiopod</name>
    <name type="synonym">Lingula unguis</name>
    <dbReference type="NCBI Taxonomy" id="7574"/>
    <lineage>
        <taxon>Eukaryota</taxon>
        <taxon>Metazoa</taxon>
        <taxon>Spiralia</taxon>
        <taxon>Lophotrochozoa</taxon>
        <taxon>Brachiopoda</taxon>
        <taxon>Linguliformea</taxon>
        <taxon>Lingulata</taxon>
        <taxon>Lingulida</taxon>
        <taxon>Linguloidea</taxon>
        <taxon>Lingulidae</taxon>
        <taxon>Lingula</taxon>
    </lineage>
</organism>
<dbReference type="Proteomes" id="UP000085678">
    <property type="component" value="Unplaced"/>
</dbReference>
<dbReference type="GeneID" id="112042579"/>
<protein>
    <submittedName>
        <fullName evidence="3">Uncharacterized protein LOC112042579</fullName>
    </submittedName>
</protein>
<reference evidence="3" key="1">
    <citation type="submission" date="2025-08" db="UniProtKB">
        <authorList>
            <consortium name="RefSeq"/>
        </authorList>
    </citation>
    <scope>IDENTIFICATION</scope>
    <source>
        <tissue evidence="3">Gonads</tissue>
    </source>
</reference>
<dbReference type="PANTHER" id="PTHR10704:SF44">
    <property type="entry name" value="LD35051P-RELATED"/>
    <property type="match status" value="1"/>
</dbReference>
<feature type="domain" description="Sulfotransferase" evidence="1">
    <location>
        <begin position="13"/>
        <end position="102"/>
    </location>
</feature>
<dbReference type="InterPro" id="IPR051135">
    <property type="entry name" value="Gal/GlcNAc/GalNAc_ST"/>
</dbReference>
<dbReference type="OrthoDB" id="5946629at2759"/>
<dbReference type="SUPFAM" id="SSF52540">
    <property type="entry name" value="P-loop containing nucleoside triphosphate hydrolases"/>
    <property type="match status" value="1"/>
</dbReference>
<dbReference type="AlphaFoldDB" id="A0A2R2MS74"/>
<evidence type="ECO:0000313" key="3">
    <source>
        <dbReference type="RefSeq" id="XP_023933115.1"/>
    </source>
</evidence>
<dbReference type="RefSeq" id="XP_023933115.1">
    <property type="nucleotide sequence ID" value="XM_024077347.1"/>
</dbReference>
<gene>
    <name evidence="3" type="primary">LOC112042579</name>
</gene>
<dbReference type="Gene3D" id="3.40.50.300">
    <property type="entry name" value="P-loop containing nucleotide triphosphate hydrolases"/>
    <property type="match status" value="1"/>
</dbReference>
<evidence type="ECO:0000313" key="2">
    <source>
        <dbReference type="Proteomes" id="UP000085678"/>
    </source>
</evidence>
<proteinExistence type="predicted"/>
<dbReference type="InterPro" id="IPR000863">
    <property type="entry name" value="Sulfotransferase_dom"/>
</dbReference>